<feature type="region of interest" description="Disordered" evidence="6">
    <location>
        <begin position="77"/>
        <end position="121"/>
    </location>
</feature>
<keyword evidence="10" id="KW-1185">Reference proteome</keyword>
<dbReference type="OrthoDB" id="5590282at2759"/>
<feature type="domain" description="Cyclin-like" evidence="7">
    <location>
        <begin position="301"/>
        <end position="385"/>
    </location>
</feature>
<accession>A0A4S4N3G7</accession>
<comment type="caution">
    <text evidence="9">The sequence shown here is derived from an EMBL/GenBank/DDBJ whole genome shotgun (WGS) entry which is preliminary data.</text>
</comment>
<dbReference type="GO" id="GO:0044772">
    <property type="term" value="P:mitotic cell cycle phase transition"/>
    <property type="evidence" value="ECO:0007669"/>
    <property type="project" value="InterPro"/>
</dbReference>
<dbReference type="PROSITE" id="PS00292">
    <property type="entry name" value="CYCLINS"/>
    <property type="match status" value="1"/>
</dbReference>
<dbReference type="EMBL" id="SGPM01000087">
    <property type="protein sequence ID" value="THH30290.1"/>
    <property type="molecule type" value="Genomic_DNA"/>
</dbReference>
<comment type="similarity">
    <text evidence="1">Belongs to the cyclin family. Cyclin AB subfamily.</text>
</comment>
<keyword evidence="3 5" id="KW-0195">Cyclin</keyword>
<dbReference type="Pfam" id="PF00134">
    <property type="entry name" value="Cyclin_N"/>
    <property type="match status" value="1"/>
</dbReference>
<dbReference type="SMART" id="SM00385">
    <property type="entry name" value="CYCLIN"/>
    <property type="match status" value="2"/>
</dbReference>
<dbReference type="SUPFAM" id="SSF47954">
    <property type="entry name" value="Cyclin-like"/>
    <property type="match status" value="2"/>
</dbReference>
<protein>
    <submittedName>
        <fullName evidence="9">Uncharacterized protein</fullName>
    </submittedName>
</protein>
<evidence type="ECO:0000259" key="8">
    <source>
        <dbReference type="SMART" id="SM01332"/>
    </source>
</evidence>
<gene>
    <name evidence="9" type="ORF">EUX98_g3898</name>
</gene>
<evidence type="ECO:0000256" key="6">
    <source>
        <dbReference type="SAM" id="MobiDB-lite"/>
    </source>
</evidence>
<dbReference type="GO" id="GO:0016538">
    <property type="term" value="F:cyclin-dependent protein serine/threonine kinase regulator activity"/>
    <property type="evidence" value="ECO:0007669"/>
    <property type="project" value="InterPro"/>
</dbReference>
<organism evidence="9 10">
    <name type="scientific">Antrodiella citrinella</name>
    <dbReference type="NCBI Taxonomy" id="2447956"/>
    <lineage>
        <taxon>Eukaryota</taxon>
        <taxon>Fungi</taxon>
        <taxon>Dikarya</taxon>
        <taxon>Basidiomycota</taxon>
        <taxon>Agaricomycotina</taxon>
        <taxon>Agaricomycetes</taxon>
        <taxon>Polyporales</taxon>
        <taxon>Steccherinaceae</taxon>
        <taxon>Antrodiella</taxon>
    </lineage>
</organism>
<dbReference type="InterPro" id="IPR006671">
    <property type="entry name" value="Cyclin_N"/>
</dbReference>
<evidence type="ECO:0000256" key="1">
    <source>
        <dbReference type="ARBA" id="ARBA00006955"/>
    </source>
</evidence>
<keyword evidence="2" id="KW-0132">Cell division</keyword>
<evidence type="ECO:0000256" key="3">
    <source>
        <dbReference type="ARBA" id="ARBA00023127"/>
    </source>
</evidence>
<dbReference type="Proteomes" id="UP000308730">
    <property type="component" value="Unassembled WGS sequence"/>
</dbReference>
<evidence type="ECO:0000256" key="5">
    <source>
        <dbReference type="RuleBase" id="RU000383"/>
    </source>
</evidence>
<feature type="domain" description="Cyclin C-terminal" evidence="8">
    <location>
        <begin position="395"/>
        <end position="509"/>
    </location>
</feature>
<evidence type="ECO:0000256" key="2">
    <source>
        <dbReference type="ARBA" id="ARBA00022618"/>
    </source>
</evidence>
<dbReference type="GO" id="GO:0051301">
    <property type="term" value="P:cell division"/>
    <property type="evidence" value="ECO:0007669"/>
    <property type="project" value="UniProtKB-KW"/>
</dbReference>
<evidence type="ECO:0000256" key="4">
    <source>
        <dbReference type="ARBA" id="ARBA00023306"/>
    </source>
</evidence>
<dbReference type="InterPro" id="IPR004367">
    <property type="entry name" value="Cyclin_C-dom"/>
</dbReference>
<dbReference type="Gene3D" id="1.10.472.10">
    <property type="entry name" value="Cyclin-like"/>
    <property type="match status" value="2"/>
</dbReference>
<dbReference type="FunFam" id="1.10.472.10:FF:000005">
    <property type="entry name" value="G2/mitotic-specific cyclin B"/>
    <property type="match status" value="1"/>
</dbReference>
<evidence type="ECO:0000313" key="9">
    <source>
        <dbReference type="EMBL" id="THH30290.1"/>
    </source>
</evidence>
<dbReference type="CDD" id="cd20512">
    <property type="entry name" value="CYCLIN_CLBs_yeast_rpt2"/>
    <property type="match status" value="1"/>
</dbReference>
<name>A0A4S4N3G7_9APHY</name>
<reference evidence="9 10" key="1">
    <citation type="submission" date="2019-02" db="EMBL/GenBank/DDBJ databases">
        <title>Genome sequencing of the rare red list fungi Antrodiella citrinella (Flaviporus citrinellus).</title>
        <authorList>
            <person name="Buettner E."/>
            <person name="Kellner H."/>
        </authorList>
    </citation>
    <scope>NUCLEOTIDE SEQUENCE [LARGE SCALE GENOMIC DNA]</scope>
    <source>
        <strain evidence="9 10">DSM 108506</strain>
    </source>
</reference>
<feature type="region of interest" description="Disordered" evidence="6">
    <location>
        <begin position="1"/>
        <end position="43"/>
    </location>
</feature>
<dbReference type="InterPro" id="IPR039361">
    <property type="entry name" value="Cyclin"/>
</dbReference>
<feature type="compositionally biased region" description="Basic and acidic residues" evidence="6">
    <location>
        <begin position="77"/>
        <end position="92"/>
    </location>
</feature>
<dbReference type="InterPro" id="IPR036915">
    <property type="entry name" value="Cyclin-like_sf"/>
</dbReference>
<feature type="domain" description="Cyclin-like" evidence="7">
    <location>
        <begin position="399"/>
        <end position="479"/>
    </location>
</feature>
<keyword evidence="4" id="KW-0131">Cell cycle</keyword>
<feature type="compositionally biased region" description="Polar residues" evidence="6">
    <location>
        <begin position="1"/>
        <end position="19"/>
    </location>
</feature>
<dbReference type="FunFam" id="1.10.472.10:FF:000001">
    <property type="entry name" value="G2/mitotic-specific cyclin"/>
    <property type="match status" value="1"/>
</dbReference>
<proteinExistence type="inferred from homology"/>
<evidence type="ECO:0000313" key="10">
    <source>
        <dbReference type="Proteomes" id="UP000308730"/>
    </source>
</evidence>
<evidence type="ECO:0000259" key="7">
    <source>
        <dbReference type="SMART" id="SM00385"/>
    </source>
</evidence>
<dbReference type="PANTHER" id="PTHR10177">
    <property type="entry name" value="CYCLINS"/>
    <property type="match status" value="1"/>
</dbReference>
<dbReference type="SMART" id="SM01332">
    <property type="entry name" value="Cyclin_C"/>
    <property type="match status" value="1"/>
</dbReference>
<dbReference type="Pfam" id="PF02984">
    <property type="entry name" value="Cyclin_C"/>
    <property type="match status" value="1"/>
</dbReference>
<dbReference type="InterPro" id="IPR048258">
    <property type="entry name" value="Cyclins_cyclin-box"/>
</dbReference>
<feature type="compositionally biased region" description="Low complexity" evidence="6">
    <location>
        <begin position="112"/>
        <end position="121"/>
    </location>
</feature>
<dbReference type="InterPro" id="IPR013763">
    <property type="entry name" value="Cyclin-like_dom"/>
</dbReference>
<sequence length="528" mass="59769">MTNNIRLSMRNRTGPQRTRVNGDENASRHVRKPSTTAVVPPTRATHPTVNVNALKNGPQPRSALNEVTITAVNRKKAEAKLAGKDKDAETGLKRSRSSSLAAATGPQRVPLGPGRAPAAVQPAPQRISSGRFQPQQPAVVPSLTAQRISIPSVPAISDIPTAQDEADESDEMDIEEPLEHRSVVALGDEAHDLVVSHEEVETMIGVEGEVFEDDEDELIEKPVRIWPEVSTVRANRFHSEIDEIKEFFQDEVDDDDTTMVSEYANEIFTYMNELEEECMPNADYMAGQTEITWPMRQTLVEWLLQVHLRYHMLPETLWIAVNIIDRFLTKRVVSLVKLQLVGVTAMFIAAKYEEIVAPSVDEFVFMTEKGYTKEEILKGERIMLQTLDFKVSHYCSPYSWMRKISKADDYEIQTRTLSKFLTEVTLLDYRFIRVKPSMVAAIGMYTARRMLGGDWNAAFVYHSGFTEEHILPGHAMLVQKLVEDGFTKQYVCRKYANKKFLKASLFAIEWAQTHFETEGNMEGMVLEE</sequence>
<dbReference type="AlphaFoldDB" id="A0A4S4N3G7"/>